<dbReference type="CDD" id="cd01344">
    <property type="entry name" value="PL2_Passenger_AT"/>
    <property type="match status" value="1"/>
</dbReference>
<dbReference type="InterPro" id="IPR012332">
    <property type="entry name" value="Autotransporter_pectin_lyase_C"/>
</dbReference>
<dbReference type="PROSITE" id="PS51208">
    <property type="entry name" value="AUTOTRANSPORTER"/>
    <property type="match status" value="1"/>
</dbReference>
<sequence length="647" mass="70164">MSYRRAGSALFACAPAQLPTILAPFVAVPALIGSLMPMGASADIILDAGNNQLTLDSDSRIAGSSVTLIDGGTGRDRLHLNGVTLNNPARLKRWEHIVLRSGSQLELDSDLTLGDSDSLDSSLEIDRSSTLLLPYFSTGIRPGSGQPVRIINSGTIDMRGTSANQLLIDGSYRGSGRIYMDMVAGDDDSPADRVIIDGGHASGTTELVFQRLAGSGTETNDGIMVVETRNGGTTSTGAFYMPRGISAGPYEYYLFRGTGDPQDEDNWYLRSTVQPGETPATSPQPDVDVLAFGGHTDGGRLAAHSDTEVIDTGHPEDSVIALPTAGSEPIRLYRPEIPLYAQAKSLARVTSLQEIGSYHKRRGEQRSWFDGINQDWIRIHHMTADYNWSGDIDNRFDGDITGFQVGTNLWSGPTCTGGARESGIFLGSTRASGDVTGFARGFSNYASGSNKLTSTHIGYYFNDYRPDMSYFDITLKVAYLELESRSSRGVDTTIYGPQLTASIEKGLTYQATESFNLEPQLQAVVNYSNLGALNDGISWVESDKTPEANFRAGLRAYNNDGEIAGQHLRFYGYGNLWHTLGGNDQLLFNANLQLDMERRSTWAEFGGGVVLLEHKLGSAFFNIGFQRSLDDLDWSGGSASLGFNWAW</sequence>
<comment type="caution">
    <text evidence="2">The sequence shown here is derived from an EMBL/GenBank/DDBJ whole genome shotgun (WGS) entry which is preliminary data.</text>
</comment>
<dbReference type="InterPro" id="IPR011050">
    <property type="entry name" value="Pectin_lyase_fold/virulence"/>
</dbReference>
<dbReference type="SUPFAM" id="SSF51126">
    <property type="entry name" value="Pectin lyase-like"/>
    <property type="match status" value="1"/>
</dbReference>
<proteinExistence type="predicted"/>
<organism evidence="2 3">
    <name type="scientific">Microbulbifer celer</name>
    <dbReference type="NCBI Taxonomy" id="435905"/>
    <lineage>
        <taxon>Bacteria</taxon>
        <taxon>Pseudomonadati</taxon>
        <taxon>Pseudomonadota</taxon>
        <taxon>Gammaproteobacteria</taxon>
        <taxon>Cellvibrionales</taxon>
        <taxon>Microbulbiferaceae</taxon>
        <taxon>Microbulbifer</taxon>
    </lineage>
</organism>
<dbReference type="Pfam" id="PF18883">
    <property type="entry name" value="AC_1"/>
    <property type="match status" value="1"/>
</dbReference>
<dbReference type="Proteomes" id="UP001597264">
    <property type="component" value="Unassembled WGS sequence"/>
</dbReference>
<accession>A0ABW3U9X0</accession>
<evidence type="ECO:0000313" key="3">
    <source>
        <dbReference type="Proteomes" id="UP001597264"/>
    </source>
</evidence>
<dbReference type="EMBL" id="JBHTLR010000011">
    <property type="protein sequence ID" value="MFD1217221.1"/>
    <property type="molecule type" value="Genomic_DNA"/>
</dbReference>
<dbReference type="InterPro" id="IPR006315">
    <property type="entry name" value="OM_autotransptr_brl_dom"/>
</dbReference>
<dbReference type="RefSeq" id="WP_230437315.1">
    <property type="nucleotide sequence ID" value="NZ_CP087715.1"/>
</dbReference>
<dbReference type="SMART" id="SM00869">
    <property type="entry name" value="Autotransporter"/>
    <property type="match status" value="1"/>
</dbReference>
<protein>
    <submittedName>
        <fullName evidence="2">Autotransporter outer membrane beta-barrel domain-containing protein</fullName>
    </submittedName>
</protein>
<dbReference type="InterPro" id="IPR043990">
    <property type="entry name" value="AC_1"/>
</dbReference>
<name>A0ABW3U9X0_9GAMM</name>
<evidence type="ECO:0000259" key="1">
    <source>
        <dbReference type="PROSITE" id="PS51208"/>
    </source>
</evidence>
<dbReference type="Gene3D" id="2.160.20.20">
    <property type="match status" value="1"/>
</dbReference>
<evidence type="ECO:0000313" key="2">
    <source>
        <dbReference type="EMBL" id="MFD1217221.1"/>
    </source>
</evidence>
<dbReference type="SUPFAM" id="SSF103515">
    <property type="entry name" value="Autotransporter"/>
    <property type="match status" value="1"/>
</dbReference>
<dbReference type="NCBIfam" id="TIGR01414">
    <property type="entry name" value="autotrans_barl"/>
    <property type="match status" value="1"/>
</dbReference>
<dbReference type="Pfam" id="PF03797">
    <property type="entry name" value="Autotransporter"/>
    <property type="match status" value="1"/>
</dbReference>
<feature type="domain" description="Autotransporter" evidence="1">
    <location>
        <begin position="361"/>
        <end position="647"/>
    </location>
</feature>
<reference evidence="3" key="1">
    <citation type="journal article" date="2019" name="Int. J. Syst. Evol. Microbiol.">
        <title>The Global Catalogue of Microorganisms (GCM) 10K type strain sequencing project: providing services to taxonomists for standard genome sequencing and annotation.</title>
        <authorList>
            <consortium name="The Broad Institute Genomics Platform"/>
            <consortium name="The Broad Institute Genome Sequencing Center for Infectious Disease"/>
            <person name="Wu L."/>
            <person name="Ma J."/>
        </authorList>
    </citation>
    <scope>NUCLEOTIDE SEQUENCE [LARGE SCALE GENOMIC DNA]</scope>
    <source>
        <strain evidence="3">CCUG 54356</strain>
    </source>
</reference>
<keyword evidence="3" id="KW-1185">Reference proteome</keyword>
<dbReference type="InterPro" id="IPR036709">
    <property type="entry name" value="Autotransporte_beta_dom_sf"/>
</dbReference>
<dbReference type="Gene3D" id="2.40.128.130">
    <property type="entry name" value="Autotransporter beta-domain"/>
    <property type="match status" value="1"/>
</dbReference>
<dbReference type="InterPro" id="IPR005546">
    <property type="entry name" value="Autotransporte_beta"/>
</dbReference>
<gene>
    <name evidence="2" type="ORF">ACFQ2X_11480</name>
</gene>